<keyword evidence="3" id="KW-1185">Reference proteome</keyword>
<sequence length="774" mass="83978">MTDHLAPIPGTRWQVWRWGLLRSAGFGVDGLDRLSMPACAKAADVLLTSGAPGTDEDFTAAFAAAVADTGLALNEVAADPRFQQAVIWQNPGVLVAIEGLLRAGPGAARNSRHRSREEIVAKYWQRYCAKNDTVGFFGPLCWVELDPQAPPLTSRPGPGSERHRRVFFERWALAAVAAAFSADPRIRPWLPVGLAPQLTLDDRAVRHPYLGAIPLSAPEAAVIGHCDGIRSAREVTRLVLADAPPGIRQPADVAAVIDHLVQRELLTWGADLPMDLTAEAALRRLLEGVGDPGAREPALAALDRLCARRDDIAAAGDPAALAAAMTALDAEFTEISGLPPRHNAGQTQAGRTLCHLETVRDLDLTIGDAVLAKLAPLEPLLLSARWLTSELAGRYTDRLEELYQDVAADLGVAEVPFERVWYPAVDAFVGRDRPAEPVIEEFRRRWTEVLDLDSVPDTTSQVDLPRAELTDRITAAFPATAPGWAAARIHSPDLHISASSKEAAERGDVTIVLGELHIGLAAFDTHFFSVGHPDPDGMIAAMGRDVPSSRVALAAPDSWPRLTAREAEWLTGPDDVQLGFAPAPGVDRRRLLPVTALTVVPGQGGLRARDRDGRSWPLIEMFTGLLWLHAFDAWKLASLGPHTPRISVDGLVIARETWRSTVGQTGLAGATGERERYLAVRRWRRELGLPERVFVRVDTEVKPCYFDLTSPLYARVLCAMMTAAQKTGGPETGLAVTELLPDSDHAWLTDADGRRYTSELRVQMRDPISARAGS</sequence>
<dbReference type="EMBL" id="AP022870">
    <property type="protein sequence ID" value="BCB75120.1"/>
    <property type="molecule type" value="Genomic_DNA"/>
</dbReference>
<dbReference type="InterPro" id="IPR006827">
    <property type="entry name" value="Lant_deHydtase_N"/>
</dbReference>
<reference evidence="2 3" key="2">
    <citation type="submission" date="2020-03" db="EMBL/GenBank/DDBJ databases">
        <authorList>
            <person name="Ichikawa N."/>
            <person name="Kimura A."/>
            <person name="Kitahashi Y."/>
            <person name="Uohara A."/>
        </authorList>
    </citation>
    <scope>NUCLEOTIDE SEQUENCE [LARGE SCALE GENOMIC DNA]</scope>
    <source>
        <strain evidence="2 3">NBRC 107702</strain>
    </source>
</reference>
<organism evidence="2 3">
    <name type="scientific">Phytohabitans flavus</name>
    <dbReference type="NCBI Taxonomy" id="1076124"/>
    <lineage>
        <taxon>Bacteria</taxon>
        <taxon>Bacillati</taxon>
        <taxon>Actinomycetota</taxon>
        <taxon>Actinomycetes</taxon>
        <taxon>Micromonosporales</taxon>
        <taxon>Micromonosporaceae</taxon>
    </lineage>
</organism>
<dbReference type="Pfam" id="PF04738">
    <property type="entry name" value="Lant_dehydr_N"/>
    <property type="match status" value="2"/>
</dbReference>
<dbReference type="Proteomes" id="UP000502508">
    <property type="component" value="Chromosome"/>
</dbReference>
<protein>
    <submittedName>
        <fullName evidence="2">Lantibiotic dehydratase</fullName>
    </submittedName>
</protein>
<dbReference type="RefSeq" id="WP_173034728.1">
    <property type="nucleotide sequence ID" value="NZ_AP022870.1"/>
</dbReference>
<feature type="domain" description="Lantibiotic dehydratase N-terminal" evidence="1">
    <location>
        <begin position="78"/>
        <end position="516"/>
    </location>
</feature>
<feature type="domain" description="Lantibiotic dehydratase N-terminal" evidence="1">
    <location>
        <begin position="633"/>
        <end position="717"/>
    </location>
</feature>
<evidence type="ECO:0000313" key="3">
    <source>
        <dbReference type="Proteomes" id="UP000502508"/>
    </source>
</evidence>
<dbReference type="KEGG" id="pfla:Pflav_015300"/>
<gene>
    <name evidence="2" type="ORF">Pflav_015300</name>
</gene>
<accession>A0A6F8XMS9</accession>
<proteinExistence type="predicted"/>
<reference evidence="2 3" key="1">
    <citation type="submission" date="2020-03" db="EMBL/GenBank/DDBJ databases">
        <title>Whole genome shotgun sequence of Phytohabitans flavus NBRC 107702.</title>
        <authorList>
            <person name="Komaki H."/>
            <person name="Tamura T."/>
        </authorList>
    </citation>
    <scope>NUCLEOTIDE SEQUENCE [LARGE SCALE GENOMIC DNA]</scope>
    <source>
        <strain evidence="2 3">NBRC 107702</strain>
    </source>
</reference>
<evidence type="ECO:0000259" key="1">
    <source>
        <dbReference type="Pfam" id="PF04738"/>
    </source>
</evidence>
<evidence type="ECO:0000313" key="2">
    <source>
        <dbReference type="EMBL" id="BCB75120.1"/>
    </source>
</evidence>
<name>A0A6F8XMS9_9ACTN</name>
<dbReference type="AlphaFoldDB" id="A0A6F8XMS9"/>